<organism evidence="1 2">
    <name type="scientific">Aporhodopirellula rubra</name>
    <dbReference type="NCBI Taxonomy" id="980271"/>
    <lineage>
        <taxon>Bacteria</taxon>
        <taxon>Pseudomonadati</taxon>
        <taxon>Planctomycetota</taxon>
        <taxon>Planctomycetia</taxon>
        <taxon>Pirellulales</taxon>
        <taxon>Pirellulaceae</taxon>
        <taxon>Aporhodopirellula</taxon>
    </lineage>
</organism>
<dbReference type="RefSeq" id="WP_184307245.1">
    <property type="nucleotide sequence ID" value="NZ_JACHXU010000019.1"/>
</dbReference>
<dbReference type="PANTHER" id="PTHR30273">
    <property type="entry name" value="PERIPLASMIC SIGNAL SENSOR AND SIGMA FACTOR ACTIVATOR FECR-RELATED"/>
    <property type="match status" value="1"/>
</dbReference>
<dbReference type="AlphaFoldDB" id="A0A7W5H8D9"/>
<evidence type="ECO:0000313" key="1">
    <source>
        <dbReference type="EMBL" id="MBB3208975.1"/>
    </source>
</evidence>
<name>A0A7W5H8D9_9BACT</name>
<keyword evidence="2" id="KW-1185">Reference proteome</keyword>
<evidence type="ECO:0008006" key="3">
    <source>
        <dbReference type="Google" id="ProtNLM"/>
    </source>
</evidence>
<evidence type="ECO:0000313" key="2">
    <source>
        <dbReference type="Proteomes" id="UP000536179"/>
    </source>
</evidence>
<dbReference type="Pfam" id="PF13385">
    <property type="entry name" value="Laminin_G_3"/>
    <property type="match status" value="1"/>
</dbReference>
<reference evidence="1 2" key="1">
    <citation type="submission" date="2020-08" db="EMBL/GenBank/DDBJ databases">
        <title>Genomic Encyclopedia of Type Strains, Phase III (KMG-III): the genomes of soil and plant-associated and newly described type strains.</title>
        <authorList>
            <person name="Whitman W."/>
        </authorList>
    </citation>
    <scope>NUCLEOTIDE SEQUENCE [LARGE SCALE GENOMIC DNA]</scope>
    <source>
        <strain evidence="1 2">CECT 8075</strain>
    </source>
</reference>
<comment type="caution">
    <text evidence="1">The sequence shown here is derived from an EMBL/GenBank/DDBJ whole genome shotgun (WGS) entry which is preliminary data.</text>
</comment>
<dbReference type="InterPro" id="IPR013320">
    <property type="entry name" value="ConA-like_dom_sf"/>
</dbReference>
<dbReference type="EMBL" id="JACHXU010000019">
    <property type="protein sequence ID" value="MBB3208975.1"/>
    <property type="molecule type" value="Genomic_DNA"/>
</dbReference>
<dbReference type="Gene3D" id="2.60.120.200">
    <property type="match status" value="1"/>
</dbReference>
<sequence length="584" mass="64885">MSSSASTLAEFNDLVDRYCAGLLDQESFNKLESTLRESSERRRQFRDTMATHAALNEIADIYEIDQSGTDLHGVSLAPVMRQDAPDTDDATPVTPKGKILGPGKSIWIAVGLACAASLVLALFSLRFDDSELDSPINSPAAKSIAVRTQPVVPAANSLLPPTRLVSNRSIALIKSAVDVNWGASSTPLRVGEVVPSHSVKFDSGILEIVFLSGAMIVVEGPAKLDLVSVDKAFLHNGKVRCYVPPAAVGFSIETLNTKYLDLGTEFGVEIKPDGKQELHVFDGEVRVDSLNGNASSQTVLSGEGLLQKNGRDWEKIESNPSQFTNTIDLSRRKTTQEKESYQAWLAYRERIKQDPSLIVFYDFDSQVDNPQVLKDLSKNAIDGSIIGCEASPGRWEAKPSLEFKKPSDRVRLNIPGEFGDITMTTWLRLDGFDRFFNSIFLTDRYEDGNLHWQIKSSGEIDAGLKLLNLKRRIYVTKPALGYEDLGRWMHLAVVVDVKSQTLTHYLDGNRVDHFDLRVGSEPNEPGPPVEKIRFGNTELGNWSPVRLYDDSPVRNLNGRIDEFAMFSRTLSDFEIRELFNQSRN</sequence>
<gene>
    <name evidence="1" type="ORF">FHS27_004809</name>
</gene>
<dbReference type="Proteomes" id="UP000536179">
    <property type="component" value="Unassembled WGS sequence"/>
</dbReference>
<dbReference type="InterPro" id="IPR012373">
    <property type="entry name" value="Ferrdict_sens_TM"/>
</dbReference>
<accession>A0A7W5H8D9</accession>
<dbReference type="GO" id="GO:0016989">
    <property type="term" value="F:sigma factor antagonist activity"/>
    <property type="evidence" value="ECO:0007669"/>
    <property type="project" value="TreeGrafter"/>
</dbReference>
<dbReference type="SUPFAM" id="SSF49899">
    <property type="entry name" value="Concanavalin A-like lectins/glucanases"/>
    <property type="match status" value="1"/>
</dbReference>
<proteinExistence type="predicted"/>
<protein>
    <recommendedName>
        <fullName evidence="3">FecR protein</fullName>
    </recommendedName>
</protein>
<dbReference type="PANTHER" id="PTHR30273:SF2">
    <property type="entry name" value="PROTEIN FECR"/>
    <property type="match status" value="1"/>
</dbReference>